<accession>A0A518AY50</accession>
<dbReference type="EMBL" id="CP036279">
    <property type="protein sequence ID" value="QDU59652.1"/>
    <property type="molecule type" value="Genomic_DNA"/>
</dbReference>
<organism evidence="1 2">
    <name type="scientific">Kolteria novifilia</name>
    <dbReference type="NCBI Taxonomy" id="2527975"/>
    <lineage>
        <taxon>Bacteria</taxon>
        <taxon>Pseudomonadati</taxon>
        <taxon>Planctomycetota</taxon>
        <taxon>Planctomycetia</taxon>
        <taxon>Kolteriales</taxon>
        <taxon>Kolteriaceae</taxon>
        <taxon>Kolteria</taxon>
    </lineage>
</organism>
<keyword evidence="2" id="KW-1185">Reference proteome</keyword>
<name>A0A518AY50_9BACT</name>
<evidence type="ECO:0000313" key="1">
    <source>
        <dbReference type="EMBL" id="QDU59652.1"/>
    </source>
</evidence>
<reference evidence="1 2" key="1">
    <citation type="submission" date="2019-02" db="EMBL/GenBank/DDBJ databases">
        <title>Deep-cultivation of Planctomycetes and their phenomic and genomic characterization uncovers novel biology.</title>
        <authorList>
            <person name="Wiegand S."/>
            <person name="Jogler M."/>
            <person name="Boedeker C."/>
            <person name="Pinto D."/>
            <person name="Vollmers J."/>
            <person name="Rivas-Marin E."/>
            <person name="Kohn T."/>
            <person name="Peeters S.H."/>
            <person name="Heuer A."/>
            <person name="Rast P."/>
            <person name="Oberbeckmann S."/>
            <person name="Bunk B."/>
            <person name="Jeske O."/>
            <person name="Meyerdierks A."/>
            <person name="Storesund J.E."/>
            <person name="Kallscheuer N."/>
            <person name="Luecker S."/>
            <person name="Lage O.M."/>
            <person name="Pohl T."/>
            <person name="Merkel B.J."/>
            <person name="Hornburger P."/>
            <person name="Mueller R.-W."/>
            <person name="Bruemmer F."/>
            <person name="Labrenz M."/>
            <person name="Spormann A.M."/>
            <person name="Op den Camp H."/>
            <person name="Overmann J."/>
            <person name="Amann R."/>
            <person name="Jetten M.S.M."/>
            <person name="Mascher T."/>
            <person name="Medema M.H."/>
            <person name="Devos D.P."/>
            <person name="Kaster A.-K."/>
            <person name="Ovreas L."/>
            <person name="Rohde M."/>
            <person name="Galperin M.Y."/>
            <person name="Jogler C."/>
        </authorList>
    </citation>
    <scope>NUCLEOTIDE SEQUENCE [LARGE SCALE GENOMIC DNA]</scope>
    <source>
        <strain evidence="1 2">Pan216</strain>
    </source>
</reference>
<sequence length="81" mass="8936">MEEWIDFIERLHEEGQISSATRQLVENGVIEVCPICLALNAFSQRHANDLEGIVVGSHQQGGWTCGQCGTQLPERTSPLSN</sequence>
<dbReference type="Proteomes" id="UP000317093">
    <property type="component" value="Chromosome"/>
</dbReference>
<gene>
    <name evidence="1" type="ORF">Pan216_04830</name>
</gene>
<protein>
    <submittedName>
        <fullName evidence="1">Uncharacterized protein</fullName>
    </submittedName>
</protein>
<dbReference type="RefSeq" id="WP_145254263.1">
    <property type="nucleotide sequence ID" value="NZ_CP036279.1"/>
</dbReference>
<proteinExistence type="predicted"/>
<dbReference type="AlphaFoldDB" id="A0A518AY50"/>
<evidence type="ECO:0000313" key="2">
    <source>
        <dbReference type="Proteomes" id="UP000317093"/>
    </source>
</evidence>
<dbReference type="KEGG" id="knv:Pan216_04830"/>